<keyword evidence="1 4" id="KW-0489">Methyltransferase</keyword>
<dbReference type="PANTHER" id="PTHR13090:SF1">
    <property type="entry name" value="ARGININE-HYDROXYLASE NDUFAF5, MITOCHONDRIAL"/>
    <property type="match status" value="1"/>
</dbReference>
<gene>
    <name evidence="4" type="ORF">C8J28_10727</name>
</gene>
<dbReference type="RefSeq" id="WP_108220847.1">
    <property type="nucleotide sequence ID" value="NZ_CP090021.1"/>
</dbReference>
<dbReference type="InterPro" id="IPR050602">
    <property type="entry name" value="Malonyl-ACP_OMT"/>
</dbReference>
<dbReference type="Pfam" id="PF08241">
    <property type="entry name" value="Methyltransf_11"/>
    <property type="match status" value="1"/>
</dbReference>
<dbReference type="InterPro" id="IPR029063">
    <property type="entry name" value="SAM-dependent_MTases_sf"/>
</dbReference>
<dbReference type="PANTHER" id="PTHR13090">
    <property type="entry name" value="ARGININE-HYDROXYLASE NDUFAF5, MITOCHONDRIAL"/>
    <property type="match status" value="1"/>
</dbReference>
<protein>
    <submittedName>
        <fullName evidence="4">Methyltransferase family protein</fullName>
    </submittedName>
</protein>
<dbReference type="SUPFAM" id="SSF53335">
    <property type="entry name" value="S-adenosyl-L-methionine-dependent methyltransferases"/>
    <property type="match status" value="1"/>
</dbReference>
<evidence type="ECO:0000313" key="5">
    <source>
        <dbReference type="Proteomes" id="UP000244060"/>
    </source>
</evidence>
<dbReference type="GO" id="GO:0032259">
    <property type="term" value="P:methylation"/>
    <property type="evidence" value="ECO:0007669"/>
    <property type="project" value="UniProtKB-KW"/>
</dbReference>
<evidence type="ECO:0000256" key="2">
    <source>
        <dbReference type="ARBA" id="ARBA00022679"/>
    </source>
</evidence>
<evidence type="ECO:0000259" key="3">
    <source>
        <dbReference type="Pfam" id="PF08241"/>
    </source>
</evidence>
<accession>A0A2T5K863</accession>
<comment type="caution">
    <text evidence="4">The sequence shown here is derived from an EMBL/GenBank/DDBJ whole genome shotgun (WGS) entry which is preliminary data.</text>
</comment>
<dbReference type="EMBL" id="QAOT01000007">
    <property type="protein sequence ID" value="PTR18603.1"/>
    <property type="molecule type" value="Genomic_DNA"/>
</dbReference>
<dbReference type="OrthoDB" id="9793723at2"/>
<evidence type="ECO:0000256" key="1">
    <source>
        <dbReference type="ARBA" id="ARBA00022603"/>
    </source>
</evidence>
<keyword evidence="2 4" id="KW-0808">Transferase</keyword>
<dbReference type="GO" id="GO:0008757">
    <property type="term" value="F:S-adenosylmethionine-dependent methyltransferase activity"/>
    <property type="evidence" value="ECO:0007669"/>
    <property type="project" value="InterPro"/>
</dbReference>
<keyword evidence="5" id="KW-1185">Reference proteome</keyword>
<evidence type="ECO:0000313" key="4">
    <source>
        <dbReference type="EMBL" id="PTR18603.1"/>
    </source>
</evidence>
<dbReference type="Proteomes" id="UP000244060">
    <property type="component" value="Unassembled WGS sequence"/>
</dbReference>
<feature type="domain" description="Methyltransferase type 11" evidence="3">
    <location>
        <begin position="53"/>
        <end position="114"/>
    </location>
</feature>
<reference evidence="4 5" key="1">
    <citation type="submission" date="2018-04" db="EMBL/GenBank/DDBJ databases">
        <title>Genomic Encyclopedia of Type Strains, Phase III (KMG-III): the genomes of soil and plant-associated and newly described type strains.</title>
        <authorList>
            <person name="Whitman W."/>
        </authorList>
    </citation>
    <scope>NUCLEOTIDE SEQUENCE [LARGE SCALE GENOMIC DNA]</scope>
    <source>
        <strain evidence="4 5">KA25</strain>
    </source>
</reference>
<sequence>MTPTLTDRTALDRNRTRARRAPELFLHEEAALEIEERLAEVNRRFTAPAVVSPFPDLWRDRLPDARIVPDADRLALEPEAHDLVIHALAMHWANDPVGQLVQCRRALRPDGLFLGLLFGGRTLSELRIALAEAEAAVSDGLSPRVLPMAEIRDLGGLLQRAGFALPVADSLLREVCYRDTLHLMRDLRAMGETNALDARLRRPSRRALFAEAEARYPRRADDRIVASFEIICLTGWAPHDSQQKPLRPGSAAHSLADALEAARKDAIRTGDG</sequence>
<dbReference type="AlphaFoldDB" id="A0A2T5K863"/>
<dbReference type="InterPro" id="IPR013216">
    <property type="entry name" value="Methyltransf_11"/>
</dbReference>
<dbReference type="Gene3D" id="3.40.50.150">
    <property type="entry name" value="Vaccinia Virus protein VP39"/>
    <property type="match status" value="1"/>
</dbReference>
<organism evidence="4 5">
    <name type="scientific">Cereibacter azotoformans</name>
    <dbReference type="NCBI Taxonomy" id="43057"/>
    <lineage>
        <taxon>Bacteria</taxon>
        <taxon>Pseudomonadati</taxon>
        <taxon>Pseudomonadota</taxon>
        <taxon>Alphaproteobacteria</taxon>
        <taxon>Rhodobacterales</taxon>
        <taxon>Paracoccaceae</taxon>
        <taxon>Cereibacter</taxon>
    </lineage>
</organism>
<proteinExistence type="predicted"/>
<name>A0A2T5K863_9RHOB</name>